<reference evidence="7 8" key="1">
    <citation type="submission" date="2024-06" db="EMBL/GenBank/DDBJ databases">
        <title>A chromosome-level genome assembly of beet webworm, Loxostege sticticalis.</title>
        <authorList>
            <person name="Zhang Y."/>
        </authorList>
    </citation>
    <scope>NUCLEOTIDE SEQUENCE [LARGE SCALE GENOMIC DNA]</scope>
    <source>
        <strain evidence="7">AQ028</strain>
        <tissue evidence="7">Male pupae</tissue>
    </source>
</reference>
<dbReference type="AlphaFoldDB" id="A0ABD0TC61"/>
<evidence type="ECO:0000256" key="2">
    <source>
        <dbReference type="ARBA" id="ARBA00022771"/>
    </source>
</evidence>
<evidence type="ECO:0000313" key="8">
    <source>
        <dbReference type="Proteomes" id="UP001549921"/>
    </source>
</evidence>
<evidence type="ECO:0000313" key="7">
    <source>
        <dbReference type="EMBL" id="KAL0840685.1"/>
    </source>
</evidence>
<dbReference type="EMBL" id="JBEDNZ010000007">
    <property type="protein sequence ID" value="KAL0840685.1"/>
    <property type="molecule type" value="Genomic_DNA"/>
</dbReference>
<organism evidence="7 8">
    <name type="scientific">Loxostege sticticalis</name>
    <name type="common">Beet webworm moth</name>
    <dbReference type="NCBI Taxonomy" id="481309"/>
    <lineage>
        <taxon>Eukaryota</taxon>
        <taxon>Metazoa</taxon>
        <taxon>Ecdysozoa</taxon>
        <taxon>Arthropoda</taxon>
        <taxon>Hexapoda</taxon>
        <taxon>Insecta</taxon>
        <taxon>Pterygota</taxon>
        <taxon>Neoptera</taxon>
        <taxon>Endopterygota</taxon>
        <taxon>Lepidoptera</taxon>
        <taxon>Glossata</taxon>
        <taxon>Ditrysia</taxon>
        <taxon>Pyraloidea</taxon>
        <taxon>Crambidae</taxon>
        <taxon>Pyraustinae</taxon>
        <taxon>Loxostege</taxon>
    </lineage>
</organism>
<evidence type="ECO:0000259" key="6">
    <source>
        <dbReference type="PROSITE" id="PS50950"/>
    </source>
</evidence>
<protein>
    <recommendedName>
        <fullName evidence="6">THAP-type domain-containing protein</fullName>
    </recommendedName>
</protein>
<keyword evidence="1" id="KW-0479">Metal-binding</keyword>
<comment type="caution">
    <text evidence="7">The sequence shown here is derived from an EMBL/GenBank/DDBJ whole genome shotgun (WGS) entry which is preliminary data.</text>
</comment>
<keyword evidence="3" id="KW-0862">Zinc</keyword>
<dbReference type="GO" id="GO:0008270">
    <property type="term" value="F:zinc ion binding"/>
    <property type="evidence" value="ECO:0007669"/>
    <property type="project" value="UniProtKB-KW"/>
</dbReference>
<accession>A0ABD0TC61</accession>
<evidence type="ECO:0000256" key="4">
    <source>
        <dbReference type="ARBA" id="ARBA00023125"/>
    </source>
</evidence>
<proteinExistence type="predicted"/>
<gene>
    <name evidence="7" type="ORF">ABMA28_015879</name>
</gene>
<dbReference type="SUPFAM" id="SSF57716">
    <property type="entry name" value="Glucocorticoid receptor-like (DNA-binding domain)"/>
    <property type="match status" value="1"/>
</dbReference>
<dbReference type="Proteomes" id="UP001549921">
    <property type="component" value="Unassembled WGS sequence"/>
</dbReference>
<evidence type="ECO:0000256" key="5">
    <source>
        <dbReference type="PROSITE-ProRule" id="PRU00309"/>
    </source>
</evidence>
<dbReference type="GO" id="GO:0003677">
    <property type="term" value="F:DNA binding"/>
    <property type="evidence" value="ECO:0007669"/>
    <property type="project" value="UniProtKB-UniRule"/>
</dbReference>
<keyword evidence="2 5" id="KW-0863">Zinc-finger</keyword>
<evidence type="ECO:0000256" key="3">
    <source>
        <dbReference type="ARBA" id="ARBA00022833"/>
    </source>
</evidence>
<name>A0ABD0TC61_LOXSC</name>
<dbReference type="Pfam" id="PF05485">
    <property type="entry name" value="THAP"/>
    <property type="match status" value="1"/>
</dbReference>
<dbReference type="PROSITE" id="PS50950">
    <property type="entry name" value="ZF_THAP"/>
    <property type="match status" value="1"/>
</dbReference>
<feature type="domain" description="THAP-type" evidence="6">
    <location>
        <begin position="1"/>
        <end position="79"/>
    </location>
</feature>
<dbReference type="InterPro" id="IPR006612">
    <property type="entry name" value="THAP_Znf"/>
</dbReference>
<evidence type="ECO:0000256" key="1">
    <source>
        <dbReference type="ARBA" id="ARBA00022723"/>
    </source>
</evidence>
<sequence>MPHSCAFGCKATDVVMHVFPNPNKYPERFKLWVNLVGGNLDTLSENDIYVKKRICDIHFTDEHRNRNKRLNALAVPSLHLPSNNKHTHSHKLLPLQLLGKKLLLYYNVDKCFFFFSGERHCISASANVLVDHNYSVISRPRPKRPIKGASGTYFWGLNTASPLQKKIRYLKTEIHRLRKRGQSHKDVLNNYFINTTFNILIYSWCRNVNRILSGKLKYDGDDDETKLAAHNYYKKHKNYKNRK</sequence>
<dbReference type="SMART" id="SM00980">
    <property type="entry name" value="THAP"/>
    <property type="match status" value="1"/>
</dbReference>
<keyword evidence="4 5" id="KW-0238">DNA-binding</keyword>